<feature type="active site" evidence="17">
    <location>
        <position position="21"/>
    </location>
</feature>
<dbReference type="InterPro" id="IPR011095">
    <property type="entry name" value="Dala_Dala_lig_C"/>
</dbReference>
<dbReference type="EMBL" id="CP015518">
    <property type="protein sequence ID" value="APG25365.1"/>
    <property type="molecule type" value="Genomic_DNA"/>
</dbReference>
<protein>
    <recommendedName>
        <fullName evidence="4 16">D-alanine--D-alanine ligase</fullName>
        <ecNumber evidence="4 16">6.3.2.4</ecNumber>
    </recommendedName>
    <alternativeName>
        <fullName evidence="16">D-Ala-D-Ala ligase</fullName>
    </alternativeName>
    <alternativeName>
        <fullName evidence="16">D-alanylalanine synthetase</fullName>
    </alternativeName>
</protein>
<dbReference type="GO" id="GO:0009252">
    <property type="term" value="P:peptidoglycan biosynthetic process"/>
    <property type="evidence" value="ECO:0007669"/>
    <property type="project" value="UniProtKB-UniRule"/>
</dbReference>
<feature type="active site" evidence="17">
    <location>
        <position position="147"/>
    </location>
</feature>
<keyword evidence="13 18" id="KW-0464">Manganese</keyword>
<dbReference type="AlphaFoldDB" id="A0A1L3GHM4"/>
<dbReference type="HAMAP" id="MF_00047">
    <property type="entry name" value="Dala_Dala_lig"/>
    <property type="match status" value="1"/>
</dbReference>
<dbReference type="GO" id="GO:0071555">
    <property type="term" value="P:cell wall organization"/>
    <property type="evidence" value="ECO:0007669"/>
    <property type="project" value="UniProtKB-KW"/>
</dbReference>
<keyword evidence="12 16" id="KW-0573">Peptidoglycan synthesis</keyword>
<feature type="binding site" evidence="18">
    <location>
        <position position="266"/>
    </location>
    <ligand>
        <name>Mg(2+)</name>
        <dbReference type="ChEBI" id="CHEBI:18420"/>
        <label>1</label>
    </ligand>
</feature>
<dbReference type="PROSITE" id="PS00844">
    <property type="entry name" value="DALA_DALA_LIGASE_2"/>
    <property type="match status" value="1"/>
</dbReference>
<feature type="binding site" evidence="18">
    <location>
        <position position="254"/>
    </location>
    <ligand>
        <name>Mg(2+)</name>
        <dbReference type="ChEBI" id="CHEBI:18420"/>
        <label>1</label>
    </ligand>
</feature>
<accession>A0A1L3GHM4</accession>
<dbReference type="GO" id="GO:0005524">
    <property type="term" value="F:ATP binding"/>
    <property type="evidence" value="ECO:0007669"/>
    <property type="project" value="UniProtKB-UniRule"/>
</dbReference>
<evidence type="ECO:0000313" key="21">
    <source>
        <dbReference type="EMBL" id="APG25365.1"/>
    </source>
</evidence>
<dbReference type="GO" id="GO:0008360">
    <property type="term" value="P:regulation of cell shape"/>
    <property type="evidence" value="ECO:0007669"/>
    <property type="project" value="UniProtKB-KW"/>
</dbReference>
<dbReference type="Gene3D" id="3.30.1490.20">
    <property type="entry name" value="ATP-grasp fold, A domain"/>
    <property type="match status" value="1"/>
</dbReference>
<reference evidence="21 22" key="1">
    <citation type="journal article" date="2017" name="Genome Announc.">
        <title>Complete Genome Sequences of Two Acetylene-Fermenting Pelobacter acetylenicus Strains.</title>
        <authorList>
            <person name="Sutton J.M."/>
            <person name="Baesman S.M."/>
            <person name="Fierst J.L."/>
            <person name="Poret-Peterson A.T."/>
            <person name="Oremland R.S."/>
            <person name="Dunlap D.S."/>
            <person name="Akob D.M."/>
        </authorList>
    </citation>
    <scope>NUCLEOTIDE SEQUENCE [LARGE SCALE GENOMIC DNA]</scope>
    <source>
        <strain evidence="21 22">DSM 3247</strain>
    </source>
</reference>
<keyword evidence="6 16" id="KW-0436">Ligase</keyword>
<dbReference type="STRING" id="29542.A6070_04300"/>
<comment type="similarity">
    <text evidence="3 16">Belongs to the D-alanine--D-alanine ligase family.</text>
</comment>
<feature type="binding site" evidence="18">
    <location>
        <position position="266"/>
    </location>
    <ligand>
        <name>Mg(2+)</name>
        <dbReference type="ChEBI" id="CHEBI:18420"/>
        <label>2</label>
    </ligand>
</feature>
<evidence type="ECO:0000256" key="6">
    <source>
        <dbReference type="ARBA" id="ARBA00022598"/>
    </source>
</evidence>
<evidence type="ECO:0000256" key="17">
    <source>
        <dbReference type="PIRSR" id="PIRSR039102-1"/>
    </source>
</evidence>
<dbReference type="OrthoDB" id="9813261at2"/>
<sequence length="305" mass="32825">MQRQELKQKQIAVLMGGLSAERDVSLRTGRAIGQALQRCGYQIVEIDAGRDLPAQLERAGAEVVFIALHGRFGEDGTVQGLLELCGIPYTGSGVLASSLAMDKVATKKMLCYHGIVTPAFAELRQGDVIADNLPDYPLVVKPAREGSTIGISIANDRRALEEGLAEAFRHDDLVLVEQFIAGAEVTVGVLDGQPLPVIQVVPKGGFYDYQSKYTPGETEYLLPAPLPEATYLALQEAAVRVFRAVGCQGAARVDFMVTDTDFYCLEVNTIPGMTETSLLPKAAQAAGLSFDELVERILEGAALRK</sequence>
<keyword evidence="9 19" id="KW-0067">ATP-binding</keyword>
<dbReference type="UniPathway" id="UPA00219"/>
<dbReference type="GO" id="GO:0046872">
    <property type="term" value="F:metal ion binding"/>
    <property type="evidence" value="ECO:0007669"/>
    <property type="project" value="UniProtKB-KW"/>
</dbReference>
<evidence type="ECO:0000256" key="9">
    <source>
        <dbReference type="ARBA" id="ARBA00022840"/>
    </source>
</evidence>
<gene>
    <name evidence="16" type="primary">ddl</name>
    <name evidence="21" type="ORF">A7E75_10295</name>
</gene>
<evidence type="ECO:0000259" key="20">
    <source>
        <dbReference type="PROSITE" id="PS50975"/>
    </source>
</evidence>
<evidence type="ECO:0000256" key="5">
    <source>
        <dbReference type="ARBA" id="ARBA00022490"/>
    </source>
</evidence>
<feature type="active site" evidence="17">
    <location>
        <position position="277"/>
    </location>
</feature>
<evidence type="ECO:0000256" key="11">
    <source>
        <dbReference type="ARBA" id="ARBA00022960"/>
    </source>
</evidence>
<evidence type="ECO:0000256" key="8">
    <source>
        <dbReference type="ARBA" id="ARBA00022741"/>
    </source>
</evidence>
<proteinExistence type="inferred from homology"/>
<dbReference type="SUPFAM" id="SSF56059">
    <property type="entry name" value="Glutathione synthetase ATP-binding domain-like"/>
    <property type="match status" value="1"/>
</dbReference>
<comment type="pathway">
    <text evidence="16">Cell wall biogenesis; peptidoglycan biosynthesis.</text>
</comment>
<dbReference type="PANTHER" id="PTHR23132">
    <property type="entry name" value="D-ALANINE--D-ALANINE LIGASE"/>
    <property type="match status" value="1"/>
</dbReference>
<dbReference type="Proteomes" id="UP000182264">
    <property type="component" value="Chromosome"/>
</dbReference>
<dbReference type="Gene3D" id="3.40.50.20">
    <property type="match status" value="1"/>
</dbReference>
<dbReference type="PROSITE" id="PS50975">
    <property type="entry name" value="ATP_GRASP"/>
    <property type="match status" value="1"/>
</dbReference>
<evidence type="ECO:0000256" key="14">
    <source>
        <dbReference type="ARBA" id="ARBA00023316"/>
    </source>
</evidence>
<keyword evidence="14 16" id="KW-0961">Cell wall biogenesis/degradation</keyword>
<dbReference type="InterPro" id="IPR013815">
    <property type="entry name" value="ATP_grasp_subdomain_1"/>
</dbReference>
<dbReference type="InterPro" id="IPR011761">
    <property type="entry name" value="ATP-grasp"/>
</dbReference>
<dbReference type="GO" id="GO:0005737">
    <property type="term" value="C:cytoplasm"/>
    <property type="evidence" value="ECO:0007669"/>
    <property type="project" value="UniProtKB-SubCell"/>
</dbReference>
<dbReference type="InterPro" id="IPR005905">
    <property type="entry name" value="D_ala_D_ala"/>
</dbReference>
<dbReference type="PROSITE" id="PS00843">
    <property type="entry name" value="DALA_DALA_LIGASE_1"/>
    <property type="match status" value="1"/>
</dbReference>
<comment type="cofactor">
    <cofactor evidence="1">
        <name>Mn(2+)</name>
        <dbReference type="ChEBI" id="CHEBI:29035"/>
    </cofactor>
</comment>
<dbReference type="NCBIfam" id="NF002378">
    <property type="entry name" value="PRK01372.1"/>
    <property type="match status" value="1"/>
</dbReference>
<evidence type="ECO:0000256" key="4">
    <source>
        <dbReference type="ARBA" id="ARBA00012216"/>
    </source>
</evidence>
<keyword evidence="7 18" id="KW-0479">Metal-binding</keyword>
<keyword evidence="22" id="KW-1185">Reference proteome</keyword>
<organism evidence="21 22">
    <name type="scientific">Syntrophotalea acetylenica</name>
    <name type="common">Pelobacter acetylenicus</name>
    <dbReference type="NCBI Taxonomy" id="29542"/>
    <lineage>
        <taxon>Bacteria</taxon>
        <taxon>Pseudomonadati</taxon>
        <taxon>Thermodesulfobacteriota</taxon>
        <taxon>Desulfuromonadia</taxon>
        <taxon>Desulfuromonadales</taxon>
        <taxon>Syntrophotaleaceae</taxon>
        <taxon>Syntrophotalea</taxon>
    </lineage>
</organism>
<evidence type="ECO:0000256" key="2">
    <source>
        <dbReference type="ARBA" id="ARBA00004496"/>
    </source>
</evidence>
<evidence type="ECO:0000256" key="19">
    <source>
        <dbReference type="PROSITE-ProRule" id="PRU00409"/>
    </source>
</evidence>
<evidence type="ECO:0000256" key="16">
    <source>
        <dbReference type="HAMAP-Rule" id="MF_00047"/>
    </source>
</evidence>
<dbReference type="PANTHER" id="PTHR23132:SF23">
    <property type="entry name" value="D-ALANINE--D-ALANINE LIGASE B"/>
    <property type="match status" value="1"/>
</dbReference>
<evidence type="ECO:0000256" key="15">
    <source>
        <dbReference type="ARBA" id="ARBA00047614"/>
    </source>
</evidence>
<dbReference type="RefSeq" id="WP_072287216.1">
    <property type="nucleotide sequence ID" value="NZ_CP015455.1"/>
</dbReference>
<evidence type="ECO:0000256" key="7">
    <source>
        <dbReference type="ARBA" id="ARBA00022723"/>
    </source>
</evidence>
<feature type="binding site" evidence="18">
    <location>
        <position position="268"/>
    </location>
    <ligand>
        <name>Mg(2+)</name>
        <dbReference type="ChEBI" id="CHEBI:18420"/>
        <label>2</label>
    </ligand>
</feature>
<comment type="cofactor">
    <cofactor evidence="18">
        <name>Mg(2+)</name>
        <dbReference type="ChEBI" id="CHEBI:18420"/>
    </cofactor>
    <cofactor evidence="18">
        <name>Mn(2+)</name>
        <dbReference type="ChEBI" id="CHEBI:29035"/>
    </cofactor>
    <text evidence="18">Binds 2 magnesium or manganese ions per subunit.</text>
</comment>
<evidence type="ECO:0000256" key="12">
    <source>
        <dbReference type="ARBA" id="ARBA00022984"/>
    </source>
</evidence>
<keyword evidence="11 16" id="KW-0133">Cell shape</keyword>
<keyword evidence="5 16" id="KW-0963">Cytoplasm</keyword>
<evidence type="ECO:0000256" key="18">
    <source>
        <dbReference type="PIRSR" id="PIRSR039102-3"/>
    </source>
</evidence>
<keyword evidence="10 18" id="KW-0460">Magnesium</keyword>
<dbReference type="EC" id="6.3.2.4" evidence="4 16"/>
<dbReference type="KEGG" id="pace:A6070_04300"/>
<dbReference type="Gene3D" id="3.30.470.20">
    <property type="entry name" value="ATP-grasp fold, B domain"/>
    <property type="match status" value="1"/>
</dbReference>
<evidence type="ECO:0000256" key="13">
    <source>
        <dbReference type="ARBA" id="ARBA00023211"/>
    </source>
</evidence>
<name>A0A1L3GHM4_SYNAC</name>
<dbReference type="Pfam" id="PF01820">
    <property type="entry name" value="Dala_Dala_lig_N"/>
    <property type="match status" value="1"/>
</dbReference>
<evidence type="ECO:0000256" key="3">
    <source>
        <dbReference type="ARBA" id="ARBA00010871"/>
    </source>
</evidence>
<evidence type="ECO:0000256" key="1">
    <source>
        <dbReference type="ARBA" id="ARBA00001936"/>
    </source>
</evidence>
<dbReference type="FunFam" id="3.30.470.20:FF:000008">
    <property type="entry name" value="D-alanine--D-alanine ligase"/>
    <property type="match status" value="1"/>
</dbReference>
<evidence type="ECO:0000313" key="22">
    <source>
        <dbReference type="Proteomes" id="UP000182264"/>
    </source>
</evidence>
<comment type="function">
    <text evidence="16">Cell wall formation.</text>
</comment>
<keyword evidence="8 19" id="KW-0547">Nucleotide-binding</keyword>
<dbReference type="InterPro" id="IPR011127">
    <property type="entry name" value="Dala_Dala_lig_N"/>
</dbReference>
<dbReference type="InterPro" id="IPR000291">
    <property type="entry name" value="D-Ala_lig_Van_CS"/>
</dbReference>
<dbReference type="Pfam" id="PF07478">
    <property type="entry name" value="Dala_Dala_lig_C"/>
    <property type="match status" value="1"/>
</dbReference>
<evidence type="ECO:0000256" key="10">
    <source>
        <dbReference type="ARBA" id="ARBA00022842"/>
    </source>
</evidence>
<feature type="domain" description="ATP-grasp" evidence="20">
    <location>
        <begin position="107"/>
        <end position="299"/>
    </location>
</feature>
<dbReference type="PIRSF" id="PIRSF039102">
    <property type="entry name" value="Ddl/VanB"/>
    <property type="match status" value="1"/>
</dbReference>
<dbReference type="GO" id="GO:0008716">
    <property type="term" value="F:D-alanine-D-alanine ligase activity"/>
    <property type="evidence" value="ECO:0007669"/>
    <property type="project" value="UniProtKB-UniRule"/>
</dbReference>
<dbReference type="InterPro" id="IPR016185">
    <property type="entry name" value="PreATP-grasp_dom_sf"/>
</dbReference>
<comment type="subcellular location">
    <subcellularLocation>
        <location evidence="2 16">Cytoplasm</location>
    </subcellularLocation>
</comment>
<dbReference type="SUPFAM" id="SSF52440">
    <property type="entry name" value="PreATP-grasp domain"/>
    <property type="match status" value="1"/>
</dbReference>
<comment type="catalytic activity">
    <reaction evidence="15 16">
        <text>2 D-alanine + ATP = D-alanyl-D-alanine + ADP + phosphate + H(+)</text>
        <dbReference type="Rhea" id="RHEA:11224"/>
        <dbReference type="ChEBI" id="CHEBI:15378"/>
        <dbReference type="ChEBI" id="CHEBI:30616"/>
        <dbReference type="ChEBI" id="CHEBI:43474"/>
        <dbReference type="ChEBI" id="CHEBI:57416"/>
        <dbReference type="ChEBI" id="CHEBI:57822"/>
        <dbReference type="ChEBI" id="CHEBI:456216"/>
        <dbReference type="EC" id="6.3.2.4"/>
    </reaction>
</comment>
<dbReference type="NCBIfam" id="TIGR01205">
    <property type="entry name" value="D_ala_D_alaTIGR"/>
    <property type="match status" value="1"/>
</dbReference>